<organism evidence="2">
    <name type="scientific">Edaphobacter paludis</name>
    <dbReference type="NCBI Taxonomy" id="3035702"/>
    <lineage>
        <taxon>Bacteria</taxon>
        <taxon>Pseudomonadati</taxon>
        <taxon>Acidobacteriota</taxon>
        <taxon>Terriglobia</taxon>
        <taxon>Terriglobales</taxon>
        <taxon>Acidobacteriaceae</taxon>
        <taxon>Edaphobacter</taxon>
    </lineage>
</organism>
<dbReference type="PRINTS" id="PR00420">
    <property type="entry name" value="RNGMNOXGNASE"/>
</dbReference>
<reference evidence="2" key="1">
    <citation type="submission" date="2023-03" db="EMBL/GenBank/DDBJ databases">
        <title>Edaphobacter sp.</title>
        <authorList>
            <person name="Huber K.J."/>
            <person name="Papendorf J."/>
            <person name="Pilke C."/>
            <person name="Bunk B."/>
            <person name="Sproeer C."/>
            <person name="Pester M."/>
        </authorList>
    </citation>
    <scope>NUCLEOTIDE SEQUENCE</scope>
    <source>
        <strain evidence="2">DSM 109919</strain>
    </source>
</reference>
<feature type="domain" description="FAD-binding" evidence="1">
    <location>
        <begin position="18"/>
        <end position="307"/>
    </location>
</feature>
<evidence type="ECO:0000313" key="2">
    <source>
        <dbReference type="EMBL" id="XBH09061.1"/>
    </source>
</evidence>
<protein>
    <submittedName>
        <fullName evidence="2">FAD-dependent monooxygenase</fullName>
    </submittedName>
</protein>
<keyword evidence="2" id="KW-0560">Oxidoreductase</keyword>
<accession>A0AAU7CWL0</accession>
<dbReference type="EMBL" id="CP121194">
    <property type="protein sequence ID" value="XBH09061.1"/>
    <property type="molecule type" value="Genomic_DNA"/>
</dbReference>
<sequence length="389" mass="41934">MITEISEGQSKRGNTCSADVVIVGGGPAGLAAAIALRQTGADVLLIDAQEPGIDKACGEGLMPDSLLELSRLGIDLAKVEGAPFGGIRFADRDSTVSSAFTTGEGMGVRRLALHRQLLERATTMGVRMRWKTRVELTPGKKPSIEGEALCCKYLIGADGESSRTRSWAGLNNGAVRSRRFGFRAHFELPTDGNVGMSQVEVHWGDGGQAYVTPVGERTVCVAVISRSQLPTTFNAVIDSIPALRELLSRAKQLTPQRGAVTMTSSFHRVTRGNVALVGDASGSADAITGEGLAMGFRQALLLRDSIAEGGLELYQAQHADILRLPQQMARVMLLMDRHPRLRKRTLRALAARPDLFAAMLRVHLNEERLPHVVLRHGVRFGRLLLFSAG</sequence>
<keyword evidence="2" id="KW-0503">Monooxygenase</keyword>
<dbReference type="InterPro" id="IPR050407">
    <property type="entry name" value="Geranylgeranyl_reductase"/>
</dbReference>
<dbReference type="Pfam" id="PF01494">
    <property type="entry name" value="FAD_binding_3"/>
    <property type="match status" value="1"/>
</dbReference>
<dbReference type="KEGG" id="epl:P4G45_11225"/>
<dbReference type="RefSeq" id="WP_348266570.1">
    <property type="nucleotide sequence ID" value="NZ_CP121194.1"/>
</dbReference>
<dbReference type="AlphaFoldDB" id="A0AAU7CWL0"/>
<name>A0AAU7CWL0_9BACT</name>
<dbReference type="InterPro" id="IPR036188">
    <property type="entry name" value="FAD/NAD-bd_sf"/>
</dbReference>
<dbReference type="PANTHER" id="PTHR42685">
    <property type="entry name" value="GERANYLGERANYL DIPHOSPHATE REDUCTASE"/>
    <property type="match status" value="1"/>
</dbReference>
<dbReference type="InterPro" id="IPR002938">
    <property type="entry name" value="FAD-bd"/>
</dbReference>
<gene>
    <name evidence="2" type="ORF">P4G45_11225</name>
</gene>
<dbReference type="PANTHER" id="PTHR42685:SF19">
    <property type="entry name" value="POSSIBLE OXIDOREDUCTASE"/>
    <property type="match status" value="1"/>
</dbReference>
<dbReference type="GO" id="GO:0004497">
    <property type="term" value="F:monooxygenase activity"/>
    <property type="evidence" value="ECO:0007669"/>
    <property type="project" value="UniProtKB-KW"/>
</dbReference>
<evidence type="ECO:0000259" key="1">
    <source>
        <dbReference type="Pfam" id="PF01494"/>
    </source>
</evidence>
<proteinExistence type="predicted"/>
<dbReference type="SUPFAM" id="SSF51905">
    <property type="entry name" value="FAD/NAD(P)-binding domain"/>
    <property type="match status" value="1"/>
</dbReference>
<dbReference type="Gene3D" id="3.50.50.60">
    <property type="entry name" value="FAD/NAD(P)-binding domain"/>
    <property type="match status" value="1"/>
</dbReference>
<dbReference type="GO" id="GO:0071949">
    <property type="term" value="F:FAD binding"/>
    <property type="evidence" value="ECO:0007669"/>
    <property type="project" value="InterPro"/>
</dbReference>